<feature type="non-terminal residue" evidence="15">
    <location>
        <position position="1"/>
    </location>
</feature>
<evidence type="ECO:0000259" key="11">
    <source>
        <dbReference type="Pfam" id="PF12774"/>
    </source>
</evidence>
<name>A0A0T6BDZ6_9SCAR</name>
<dbReference type="EMBL" id="LJIG01001813">
    <property type="protein sequence ID" value="KRT85127.1"/>
    <property type="molecule type" value="Genomic_DNA"/>
</dbReference>
<protein>
    <submittedName>
        <fullName evidence="15">AAA protein</fullName>
    </submittedName>
</protein>
<evidence type="ECO:0000313" key="16">
    <source>
        <dbReference type="Proteomes" id="UP000051574"/>
    </source>
</evidence>
<dbReference type="Pfam" id="PF17852">
    <property type="entry name" value="Dynein_AAA_lid"/>
    <property type="match status" value="1"/>
</dbReference>
<feature type="domain" description="Dynein heavy chain hydrolytic ATP-binding dynein motor region" evidence="11">
    <location>
        <begin position="1"/>
        <end position="119"/>
    </location>
</feature>
<dbReference type="InterPro" id="IPR041589">
    <property type="entry name" value="DNAH3_AAA_lid_1"/>
</dbReference>
<dbReference type="InterPro" id="IPR035699">
    <property type="entry name" value="AAA_6"/>
</dbReference>
<keyword evidence="16" id="KW-1185">Reference proteome</keyword>
<dbReference type="FunFam" id="3.40.50.300:FF:000543">
    <property type="entry name" value="Dynein axonemal heavy chain 5"/>
    <property type="match status" value="1"/>
</dbReference>
<keyword evidence="7" id="KW-0243">Dynein</keyword>
<feature type="domain" description="Dynein heavy chain AAA module D4" evidence="12">
    <location>
        <begin position="770"/>
        <end position="935"/>
    </location>
</feature>
<evidence type="ECO:0000256" key="6">
    <source>
        <dbReference type="ARBA" id="ARBA00022840"/>
    </source>
</evidence>
<dbReference type="Proteomes" id="UP000051574">
    <property type="component" value="Unassembled WGS sequence"/>
</dbReference>
<sequence>YDFGLRNILSVLRTLGAQKRSHPTDTEETILMRVLRDMNLSKLVDEDEPLFLSLIEDMFPGVKLSTYSWKDLQRAITNQSAAMGLVNYPSWNLKIVQLYETSLVRHGLMVLGPTGAGKTKCMHCLMRSMTENGLPHKELRMNPKAITAPQMFGRLDVATNDWTDGIFSTLWRRTLKFKKTDYCWLVLDGPVDAVWIENLNSVLDDNKTLTLANGDRIVMAPNCKLVFEPDNVDNASPATVSRMGMVFISASALPWGPILESWLQTRSIQEADTLRNLFGKVYGELHNFVQIRLKPKMFIREALYVRQCYDVLQGILDTGDENRVYTDKHLERLFIFSVMWSLGAVLELNDREKLEEFAVKQSKMDWPKCQEGETIFEFVVGDNGRWQHWSERVEEFIYPSDQVLEYASILVPNIDNVRTTFLIHSIAKQNKAVLLIGEPGTAKTVMIKGYTSTFDPEYKLTKSFNFSSATTPNMVQRILESYVDKRVGTTYGPPAGKSLTVFIDDINMPVVNDWGDQITNEIVRQVMECGGFYSLDKPGDFSTILDMLFLAAMIHPGGGRNDIPHRLKRQFCVFNCTLPSDKSMDMIFAKIGEGYFCSSRFNPTIVEFVPRIIPLTRHVWQQTKKKMLPTPAKFHYVFNLRDLSRIWQGILTVQNLECQTISSVLKLWRHECTRVISDRFTNKKDRVWFIENLGRYAHDELDEYAELYPEEETFWVDFLRDPPEATGDEPDDFCFDAPKIYEEIPSWEFLIEKLHSFMELYNEAIRGAKMDMVFFHDAMVHMMIISRIIRTPRGNALLVGVGGSGKQSLTRLSSFIANYRSFQIQLTRVYNLNNLMEDLKYLYRVSGGEGVGITFVFTDNEIKDETFLESLNNILNSGEIANLFAKDELDEIQTELIPIMKKIQPKRPPTGDNLYDFFISRARSNLHVVLCFSPV</sequence>
<dbReference type="AlphaFoldDB" id="A0A0T6BDZ6"/>
<dbReference type="Gene3D" id="1.20.920.30">
    <property type="match status" value="1"/>
</dbReference>
<dbReference type="SUPFAM" id="SSF52540">
    <property type="entry name" value="P-loop containing nucleoside triphosphate hydrolases"/>
    <property type="match status" value="3"/>
</dbReference>
<keyword evidence="10" id="KW-0206">Cytoskeleton</keyword>
<evidence type="ECO:0000256" key="5">
    <source>
        <dbReference type="ARBA" id="ARBA00022741"/>
    </source>
</evidence>
<evidence type="ECO:0000259" key="13">
    <source>
        <dbReference type="Pfam" id="PF17852"/>
    </source>
</evidence>
<evidence type="ECO:0000256" key="3">
    <source>
        <dbReference type="ARBA" id="ARBA00022490"/>
    </source>
</evidence>
<evidence type="ECO:0000256" key="2">
    <source>
        <dbReference type="ARBA" id="ARBA00008887"/>
    </source>
</evidence>
<dbReference type="Gene3D" id="1.10.472.130">
    <property type="match status" value="1"/>
</dbReference>
<evidence type="ECO:0000256" key="4">
    <source>
        <dbReference type="ARBA" id="ARBA00022701"/>
    </source>
</evidence>
<evidence type="ECO:0000313" key="15">
    <source>
        <dbReference type="EMBL" id="KRT85127.1"/>
    </source>
</evidence>
<dbReference type="GO" id="GO:0005858">
    <property type="term" value="C:axonemal dynein complex"/>
    <property type="evidence" value="ECO:0007669"/>
    <property type="project" value="TreeGrafter"/>
</dbReference>
<evidence type="ECO:0000256" key="8">
    <source>
        <dbReference type="ARBA" id="ARBA00023054"/>
    </source>
</evidence>
<proteinExistence type="inferred from homology"/>
<dbReference type="Pfam" id="PF12774">
    <property type="entry name" value="AAA_6"/>
    <property type="match status" value="1"/>
</dbReference>
<organism evidence="15 16">
    <name type="scientific">Oryctes borbonicus</name>
    <dbReference type="NCBI Taxonomy" id="1629725"/>
    <lineage>
        <taxon>Eukaryota</taxon>
        <taxon>Metazoa</taxon>
        <taxon>Ecdysozoa</taxon>
        <taxon>Arthropoda</taxon>
        <taxon>Hexapoda</taxon>
        <taxon>Insecta</taxon>
        <taxon>Pterygota</taxon>
        <taxon>Neoptera</taxon>
        <taxon>Endopterygota</taxon>
        <taxon>Coleoptera</taxon>
        <taxon>Polyphaga</taxon>
        <taxon>Scarabaeiformia</taxon>
        <taxon>Scarabaeidae</taxon>
        <taxon>Dynastinae</taxon>
        <taxon>Oryctes</taxon>
    </lineage>
</organism>
<dbReference type="Pfam" id="PF12780">
    <property type="entry name" value="AAA_8"/>
    <property type="match status" value="1"/>
</dbReference>
<keyword evidence="4" id="KW-0493">Microtubule</keyword>
<dbReference type="Pfam" id="PF12775">
    <property type="entry name" value="AAA_7"/>
    <property type="match status" value="1"/>
</dbReference>
<evidence type="ECO:0000259" key="12">
    <source>
        <dbReference type="Pfam" id="PF12780"/>
    </source>
</evidence>
<comment type="similarity">
    <text evidence="2">Belongs to the dynein heavy chain family.</text>
</comment>
<evidence type="ECO:0000259" key="14">
    <source>
        <dbReference type="Pfam" id="PF17857"/>
    </source>
</evidence>
<keyword evidence="8" id="KW-0175">Coiled coil</keyword>
<feature type="domain" description="Dynein heavy chain 3 AAA+ lid" evidence="14">
    <location>
        <begin position="619"/>
        <end position="686"/>
    </location>
</feature>
<dbReference type="Pfam" id="PF17857">
    <property type="entry name" value="AAA_lid_1"/>
    <property type="match status" value="1"/>
</dbReference>
<comment type="caution">
    <text evidence="15">The sequence shown here is derived from an EMBL/GenBank/DDBJ whole genome shotgun (WGS) entry which is preliminary data.</text>
</comment>
<evidence type="ECO:0000256" key="1">
    <source>
        <dbReference type="ARBA" id="ARBA00004245"/>
    </source>
</evidence>
<feature type="domain" description="Dynein heavy chain AAA 5 extension" evidence="13">
    <location>
        <begin position="274"/>
        <end position="391"/>
    </location>
</feature>
<keyword evidence="6" id="KW-0067">ATP-binding</keyword>
<dbReference type="InterPro" id="IPR024317">
    <property type="entry name" value="Dynein_heavy_chain_D4_dom"/>
</dbReference>
<keyword evidence="9" id="KW-0505">Motor protein</keyword>
<evidence type="ECO:0000256" key="7">
    <source>
        <dbReference type="ARBA" id="ARBA00023017"/>
    </source>
</evidence>
<accession>A0A0T6BDZ6</accession>
<dbReference type="InterPro" id="IPR026983">
    <property type="entry name" value="DHC"/>
</dbReference>
<dbReference type="OrthoDB" id="10251809at2759"/>
<dbReference type="PANTHER" id="PTHR46532">
    <property type="entry name" value="MALE FERTILITY FACTOR KL5"/>
    <property type="match status" value="1"/>
</dbReference>
<dbReference type="GO" id="GO:0005524">
    <property type="term" value="F:ATP binding"/>
    <property type="evidence" value="ECO:0007669"/>
    <property type="project" value="UniProtKB-KW"/>
</dbReference>
<evidence type="ECO:0000256" key="10">
    <source>
        <dbReference type="ARBA" id="ARBA00023212"/>
    </source>
</evidence>
<gene>
    <name evidence="15" type="ORF">AMK59_2796</name>
</gene>
<keyword evidence="3" id="KW-0963">Cytoplasm</keyword>
<dbReference type="FunFam" id="3.40.50.300:FF:001221">
    <property type="entry name" value="Axonemal dynein heavy chain 8"/>
    <property type="match status" value="1"/>
</dbReference>
<dbReference type="GO" id="GO:0005874">
    <property type="term" value="C:microtubule"/>
    <property type="evidence" value="ECO:0007669"/>
    <property type="project" value="UniProtKB-KW"/>
</dbReference>
<keyword evidence="5" id="KW-0547">Nucleotide-binding</keyword>
<dbReference type="InterPro" id="IPR043157">
    <property type="entry name" value="Dynein_AAA1S"/>
</dbReference>
<dbReference type="InterPro" id="IPR027417">
    <property type="entry name" value="P-loop_NTPase"/>
</dbReference>
<dbReference type="PANTHER" id="PTHR46532:SF4">
    <property type="entry name" value="AAA+ ATPASE DOMAIN-CONTAINING PROTEIN"/>
    <property type="match status" value="1"/>
</dbReference>
<comment type="subcellular location">
    <subcellularLocation>
        <location evidence="1">Cytoplasm</location>
        <location evidence="1">Cytoskeleton</location>
    </subcellularLocation>
</comment>
<evidence type="ECO:0000256" key="9">
    <source>
        <dbReference type="ARBA" id="ARBA00023175"/>
    </source>
</evidence>
<dbReference type="Gene3D" id="1.10.8.710">
    <property type="match status" value="1"/>
</dbReference>
<dbReference type="GO" id="GO:0051959">
    <property type="term" value="F:dynein light intermediate chain binding"/>
    <property type="evidence" value="ECO:0007669"/>
    <property type="project" value="InterPro"/>
</dbReference>
<dbReference type="GO" id="GO:0007018">
    <property type="term" value="P:microtubule-based movement"/>
    <property type="evidence" value="ECO:0007669"/>
    <property type="project" value="InterPro"/>
</dbReference>
<dbReference type="Gene3D" id="3.40.50.300">
    <property type="entry name" value="P-loop containing nucleotide triphosphate hydrolases"/>
    <property type="match status" value="2"/>
</dbReference>
<dbReference type="GO" id="GO:0045505">
    <property type="term" value="F:dynein intermediate chain binding"/>
    <property type="evidence" value="ECO:0007669"/>
    <property type="project" value="InterPro"/>
</dbReference>
<reference evidence="15 16" key="1">
    <citation type="submission" date="2015-09" db="EMBL/GenBank/DDBJ databases">
        <title>Draft genome of the scarab beetle Oryctes borbonicus.</title>
        <authorList>
            <person name="Meyer J.M."/>
            <person name="Markov G.V."/>
            <person name="Baskaran P."/>
            <person name="Herrmann M."/>
            <person name="Sommer R.J."/>
            <person name="Roedelsperger C."/>
        </authorList>
    </citation>
    <scope>NUCLEOTIDE SEQUENCE [LARGE SCALE GENOMIC DNA]</scope>
    <source>
        <strain evidence="15">OB123</strain>
        <tissue evidence="15">Whole animal</tissue>
    </source>
</reference>
<dbReference type="InterPro" id="IPR041466">
    <property type="entry name" value="Dynein_AAA5_ext"/>
</dbReference>
<feature type="non-terminal residue" evidence="15">
    <location>
        <position position="935"/>
    </location>
</feature>
<dbReference type="FunFam" id="1.20.920.30:FF:000004">
    <property type="entry name" value="Dynein axonemal heavy chain 5"/>
    <property type="match status" value="1"/>
</dbReference>